<feature type="transmembrane region" description="Helical" evidence="8">
    <location>
        <begin position="465"/>
        <end position="483"/>
    </location>
</feature>
<comment type="caution">
    <text evidence="10">The sequence shown here is derived from an EMBL/GenBank/DDBJ whole genome shotgun (WGS) entry which is preliminary data.</text>
</comment>
<gene>
    <name evidence="10" type="ORF">E5163_12065</name>
</gene>
<feature type="transmembrane region" description="Helical" evidence="8">
    <location>
        <begin position="309"/>
        <end position="327"/>
    </location>
</feature>
<feature type="transmembrane region" description="Helical" evidence="8">
    <location>
        <begin position="125"/>
        <end position="142"/>
    </location>
</feature>
<feature type="transmembrane region" description="Helical" evidence="8">
    <location>
        <begin position="225"/>
        <end position="247"/>
    </location>
</feature>
<evidence type="ECO:0000256" key="5">
    <source>
        <dbReference type="ARBA" id="ARBA00023002"/>
    </source>
</evidence>
<dbReference type="GO" id="GO:0042773">
    <property type="term" value="P:ATP synthesis coupled electron transport"/>
    <property type="evidence" value="ECO:0007669"/>
    <property type="project" value="InterPro"/>
</dbReference>
<comment type="subcellular location">
    <subcellularLocation>
        <location evidence="1">Cell membrane</location>
        <topology evidence="1">Multi-pass membrane protein</topology>
    </subcellularLocation>
    <subcellularLocation>
        <location evidence="7">Membrane</location>
        <topology evidence="7">Multi-pass membrane protein</topology>
    </subcellularLocation>
</comment>
<dbReference type="NCBIfam" id="NF009310">
    <property type="entry name" value="PRK12668.1"/>
    <property type="match status" value="1"/>
</dbReference>
<feature type="transmembrane region" description="Helical" evidence="8">
    <location>
        <begin position="6"/>
        <end position="27"/>
    </location>
</feature>
<name>A0A4S2H040_9PROT</name>
<feature type="transmembrane region" description="Helical" evidence="8">
    <location>
        <begin position="278"/>
        <end position="297"/>
    </location>
</feature>
<evidence type="ECO:0000256" key="4">
    <source>
        <dbReference type="ARBA" id="ARBA00022989"/>
    </source>
</evidence>
<dbReference type="AlphaFoldDB" id="A0A4S2H040"/>
<feature type="transmembrane region" description="Helical" evidence="8">
    <location>
        <begin position="34"/>
        <end position="57"/>
    </location>
</feature>
<evidence type="ECO:0000256" key="7">
    <source>
        <dbReference type="RuleBase" id="RU000320"/>
    </source>
</evidence>
<keyword evidence="11" id="KW-1185">Reference proteome</keyword>
<evidence type="ECO:0000259" key="9">
    <source>
        <dbReference type="Pfam" id="PF00361"/>
    </source>
</evidence>
<dbReference type="GO" id="GO:0005886">
    <property type="term" value="C:plasma membrane"/>
    <property type="evidence" value="ECO:0007669"/>
    <property type="project" value="UniProtKB-SubCell"/>
</dbReference>
<feature type="transmembrane region" description="Helical" evidence="8">
    <location>
        <begin position="558"/>
        <end position="577"/>
    </location>
</feature>
<proteinExistence type="predicted"/>
<feature type="transmembrane region" description="Helical" evidence="8">
    <location>
        <begin position="347"/>
        <end position="365"/>
    </location>
</feature>
<dbReference type="Proteomes" id="UP000308054">
    <property type="component" value="Unassembled WGS sequence"/>
</dbReference>
<dbReference type="GO" id="GO:0008137">
    <property type="term" value="F:NADH dehydrogenase (ubiquinone) activity"/>
    <property type="evidence" value="ECO:0007669"/>
    <property type="project" value="InterPro"/>
</dbReference>
<protein>
    <submittedName>
        <fullName evidence="10">Na(+)/H(+) antiporter subunit D</fullName>
    </submittedName>
</protein>
<evidence type="ECO:0000256" key="1">
    <source>
        <dbReference type="ARBA" id="ARBA00004651"/>
    </source>
</evidence>
<evidence type="ECO:0000256" key="8">
    <source>
        <dbReference type="SAM" id="Phobius"/>
    </source>
</evidence>
<dbReference type="PANTHER" id="PTHR42682:SF4">
    <property type="entry name" value="NADH-UBIQUINONE_PLASTOQUINONE"/>
    <property type="match status" value="1"/>
</dbReference>
<dbReference type="GO" id="GO:0016491">
    <property type="term" value="F:oxidoreductase activity"/>
    <property type="evidence" value="ECO:0007669"/>
    <property type="project" value="UniProtKB-KW"/>
</dbReference>
<dbReference type="InterPro" id="IPR052175">
    <property type="entry name" value="ComplexI-like_HydComp"/>
</dbReference>
<evidence type="ECO:0000256" key="6">
    <source>
        <dbReference type="ARBA" id="ARBA00023136"/>
    </source>
</evidence>
<dbReference type="Pfam" id="PF00361">
    <property type="entry name" value="Proton_antipo_M"/>
    <property type="match status" value="1"/>
</dbReference>
<dbReference type="RefSeq" id="WP_135996387.1">
    <property type="nucleotide sequence ID" value="NZ_CP071057.1"/>
</dbReference>
<reference evidence="10 11" key="1">
    <citation type="journal article" date="2017" name="Int. J. Syst. Evol. Microbiol.">
        <title>Marinicauda algicola sp. nov., isolated from a marine red alga Rhodosorus marinus.</title>
        <authorList>
            <person name="Jeong S.E."/>
            <person name="Jeon S.H."/>
            <person name="Chun B.H."/>
            <person name="Kim D.W."/>
            <person name="Jeon C.O."/>
        </authorList>
    </citation>
    <scope>NUCLEOTIDE SEQUENCE [LARGE SCALE GENOMIC DNA]</scope>
    <source>
        <strain evidence="10 11">JCM 31718</strain>
    </source>
</reference>
<feature type="transmembrane region" description="Helical" evidence="8">
    <location>
        <begin position="253"/>
        <end position="271"/>
    </location>
</feature>
<dbReference type="OrthoDB" id="9811798at2"/>
<evidence type="ECO:0000256" key="2">
    <source>
        <dbReference type="ARBA" id="ARBA00022475"/>
    </source>
</evidence>
<organism evidence="10 11">
    <name type="scientific">Marinicauda algicola</name>
    <dbReference type="NCBI Taxonomy" id="2029849"/>
    <lineage>
        <taxon>Bacteria</taxon>
        <taxon>Pseudomonadati</taxon>
        <taxon>Pseudomonadota</taxon>
        <taxon>Alphaproteobacteria</taxon>
        <taxon>Maricaulales</taxon>
        <taxon>Maricaulaceae</taxon>
        <taxon>Marinicauda</taxon>
    </lineage>
</organism>
<keyword evidence="2" id="KW-1003">Cell membrane</keyword>
<feature type="domain" description="NADH:quinone oxidoreductase/Mrp antiporter transmembrane" evidence="9">
    <location>
        <begin position="118"/>
        <end position="393"/>
    </location>
</feature>
<keyword evidence="6 8" id="KW-0472">Membrane</keyword>
<feature type="transmembrane region" description="Helical" evidence="8">
    <location>
        <begin position="77"/>
        <end position="94"/>
    </location>
</feature>
<keyword evidence="5" id="KW-0560">Oxidoreductase</keyword>
<feature type="transmembrane region" description="Helical" evidence="8">
    <location>
        <begin position="424"/>
        <end position="445"/>
    </location>
</feature>
<feature type="transmembrane region" description="Helical" evidence="8">
    <location>
        <begin position="385"/>
        <end position="412"/>
    </location>
</feature>
<evidence type="ECO:0000256" key="3">
    <source>
        <dbReference type="ARBA" id="ARBA00022692"/>
    </source>
</evidence>
<dbReference type="EMBL" id="SRXW01000003">
    <property type="protein sequence ID" value="TGY88541.1"/>
    <property type="molecule type" value="Genomic_DNA"/>
</dbReference>
<keyword evidence="4 8" id="KW-1133">Transmembrane helix</keyword>
<dbReference type="PANTHER" id="PTHR42682">
    <property type="entry name" value="HYDROGENASE-4 COMPONENT F"/>
    <property type="match status" value="1"/>
</dbReference>
<evidence type="ECO:0000313" key="11">
    <source>
        <dbReference type="Proteomes" id="UP000308054"/>
    </source>
</evidence>
<dbReference type="PRINTS" id="PR01437">
    <property type="entry name" value="NUOXDRDTASE4"/>
</dbReference>
<feature type="transmembrane region" description="Helical" evidence="8">
    <location>
        <begin position="154"/>
        <end position="175"/>
    </location>
</feature>
<evidence type="ECO:0000313" key="10">
    <source>
        <dbReference type="EMBL" id="TGY88541.1"/>
    </source>
</evidence>
<dbReference type="InterPro" id="IPR003918">
    <property type="entry name" value="NADH_UbQ_OxRdtase"/>
</dbReference>
<feature type="transmembrane region" description="Helical" evidence="8">
    <location>
        <begin position="195"/>
        <end position="213"/>
    </location>
</feature>
<keyword evidence="3 7" id="KW-0812">Transmembrane</keyword>
<accession>A0A4S2H040</accession>
<sequence length="579" mass="62005">MSELLTPFAGLSPAWPVLIAGLLTLLAPHGVRKALMLAAPVAAGIVMLATPAIGTYGVFEVAGFTFETYRYDSLSRVWGLVFILVSLLNAIYALHENNRVTDAAALIYTGAGLGAVFAGDLLTLFFFWEVTAISSVFMIFAAGTQAAYRAGLRYLAIQVLSGVILLAGAILWARQTGSWQMGGLGDVGVFGLDTTAGKVIFLAFGIKAAFPFLHNWLQDAYPKATATGAVVLSAFTTKLAIYALARGYAGEDILVWIGAIMTAFPVFYAVIENDLRRVLAYSLNNQLGFMVAGIGVGTELGLNGAAAHAFVHIIYKALLFMSMGAVLHRVGTCKASELGGLYKSMPFTTVFCLVGAAAISAFPLFSGFVAKALTISAVLKADYGIPFIILVFASAGVLEHSGIKIPFFTFFAHDSGKRPREAPLNMLVAMGLASFLCIYLGVNYGVLYNLLPYDVAYEPYTFDHVVGQMQLLIAALFAFTFLVKFKLYPQERDITILDFDWVYRKVGDGAVRWGAAMTIKLIGHVERGLGALIGGIGGRLHHLFSPGGALAREFPSGLMALWTAIILALVLVVAYFSPL</sequence>
<dbReference type="InterPro" id="IPR001750">
    <property type="entry name" value="ND/Mrp_TM"/>
</dbReference>